<dbReference type="InterPro" id="IPR003615">
    <property type="entry name" value="HNH_nuc"/>
</dbReference>
<sequence length="254" mass="27254">YRLDLDPLSSAYLDAAIDVQVGAALHAPHFTPDNGAADDSTDRRAGAEDPVPDTRTLGQMAADAVVDMARHAIGCDNQAVPLPATTIIVRMTLDSLLTGLGEAQIDGIEQPISAGTARRLAADAGIIPAILGGASEVLDFGATRRLFSRPQRLALAERDGGCAITGCLKPPSHTEAHHIRWWSNQPETNLANGILLCTAHHHTIHRNGWGIHVTDNIPWFTPPATIDPHQRPRRGGKPPLPTLPPRPEARTMRQ</sequence>
<keyword evidence="4" id="KW-1185">Reference proteome</keyword>
<feature type="region of interest" description="Disordered" evidence="1">
    <location>
        <begin position="222"/>
        <end position="254"/>
    </location>
</feature>
<dbReference type="CDD" id="cd00085">
    <property type="entry name" value="HNHc"/>
    <property type="match status" value="1"/>
</dbReference>
<name>A0A5C8UU47_9MICO</name>
<reference evidence="3 4" key="1">
    <citation type="submission" date="2019-08" db="EMBL/GenBank/DDBJ databases">
        <title>Bacterial whole genome sequence for Glaciihabitans sp. CHu50b-6-2.</title>
        <authorList>
            <person name="Jin L."/>
        </authorList>
    </citation>
    <scope>NUCLEOTIDE SEQUENCE [LARGE SCALE GENOMIC DNA]</scope>
    <source>
        <strain evidence="3 4">CHu50b-6-2</strain>
    </source>
</reference>
<dbReference type="Proteomes" id="UP000321379">
    <property type="component" value="Unassembled WGS sequence"/>
</dbReference>
<dbReference type="AlphaFoldDB" id="A0A5C8UU47"/>
<dbReference type="EMBL" id="VRMG01000004">
    <property type="protein sequence ID" value="TXN32180.1"/>
    <property type="molecule type" value="Genomic_DNA"/>
</dbReference>
<evidence type="ECO:0000313" key="3">
    <source>
        <dbReference type="EMBL" id="TXN32180.1"/>
    </source>
</evidence>
<evidence type="ECO:0000313" key="4">
    <source>
        <dbReference type="Proteomes" id="UP000321379"/>
    </source>
</evidence>
<dbReference type="InterPro" id="IPR003870">
    <property type="entry name" value="DUF222"/>
</dbReference>
<evidence type="ECO:0000259" key="2">
    <source>
        <dbReference type="SMART" id="SM00507"/>
    </source>
</evidence>
<organism evidence="3 4">
    <name type="scientific">Lacisediminihabitans profunda</name>
    <dbReference type="NCBI Taxonomy" id="2594790"/>
    <lineage>
        <taxon>Bacteria</taxon>
        <taxon>Bacillati</taxon>
        <taxon>Actinomycetota</taxon>
        <taxon>Actinomycetes</taxon>
        <taxon>Micrococcales</taxon>
        <taxon>Microbacteriaceae</taxon>
        <taxon>Lacisediminihabitans</taxon>
    </lineage>
</organism>
<protein>
    <submittedName>
        <fullName evidence="3">DUF222 domain-containing protein</fullName>
    </submittedName>
</protein>
<dbReference type="RefSeq" id="WP_147782431.1">
    <property type="nucleotide sequence ID" value="NZ_VRMG01000004.1"/>
</dbReference>
<dbReference type="Pfam" id="PF02720">
    <property type="entry name" value="DUF222"/>
    <property type="match status" value="1"/>
</dbReference>
<gene>
    <name evidence="3" type="ORF">FVP33_04530</name>
</gene>
<dbReference type="SMART" id="SM00507">
    <property type="entry name" value="HNHc"/>
    <property type="match status" value="1"/>
</dbReference>
<feature type="domain" description="HNH nuclease" evidence="2">
    <location>
        <begin position="150"/>
        <end position="203"/>
    </location>
</feature>
<evidence type="ECO:0000256" key="1">
    <source>
        <dbReference type="SAM" id="MobiDB-lite"/>
    </source>
</evidence>
<dbReference type="Pfam" id="PF13391">
    <property type="entry name" value="HNH_2"/>
    <property type="match status" value="1"/>
</dbReference>
<comment type="caution">
    <text evidence="3">The sequence shown here is derived from an EMBL/GenBank/DDBJ whole genome shotgun (WGS) entry which is preliminary data.</text>
</comment>
<accession>A0A5C8UU47</accession>
<proteinExistence type="predicted"/>
<feature type="region of interest" description="Disordered" evidence="1">
    <location>
        <begin position="29"/>
        <end position="51"/>
    </location>
</feature>
<feature type="non-terminal residue" evidence="3">
    <location>
        <position position="1"/>
    </location>
</feature>